<reference evidence="1" key="1">
    <citation type="journal article" date="2014" name="Front. Microbiol.">
        <title>High frequency of phylogenetically diverse reductive dehalogenase-homologous genes in deep subseafloor sedimentary metagenomes.</title>
        <authorList>
            <person name="Kawai M."/>
            <person name="Futagami T."/>
            <person name="Toyoda A."/>
            <person name="Takaki Y."/>
            <person name="Nishi S."/>
            <person name="Hori S."/>
            <person name="Arai W."/>
            <person name="Tsubouchi T."/>
            <person name="Morono Y."/>
            <person name="Uchiyama I."/>
            <person name="Ito T."/>
            <person name="Fujiyama A."/>
            <person name="Inagaki F."/>
            <person name="Takami H."/>
        </authorList>
    </citation>
    <scope>NUCLEOTIDE SEQUENCE</scope>
    <source>
        <strain evidence="1">Expedition CK06-06</strain>
    </source>
</reference>
<proteinExistence type="predicted"/>
<evidence type="ECO:0000313" key="1">
    <source>
        <dbReference type="EMBL" id="GAG65231.1"/>
    </source>
</evidence>
<gene>
    <name evidence="1" type="ORF">S01H4_20537</name>
</gene>
<dbReference type="EMBL" id="BART01009240">
    <property type="protein sequence ID" value="GAG65231.1"/>
    <property type="molecule type" value="Genomic_DNA"/>
</dbReference>
<feature type="non-terminal residue" evidence="1">
    <location>
        <position position="30"/>
    </location>
</feature>
<name>X1AZQ6_9ZZZZ</name>
<sequence>MPKFLKSECLILLVFSFIFIEIDVIETARQ</sequence>
<accession>X1AZQ6</accession>
<protein>
    <submittedName>
        <fullName evidence="1">Uncharacterized protein</fullName>
    </submittedName>
</protein>
<comment type="caution">
    <text evidence="1">The sequence shown here is derived from an EMBL/GenBank/DDBJ whole genome shotgun (WGS) entry which is preliminary data.</text>
</comment>
<dbReference type="AlphaFoldDB" id="X1AZQ6"/>
<organism evidence="1">
    <name type="scientific">marine sediment metagenome</name>
    <dbReference type="NCBI Taxonomy" id="412755"/>
    <lineage>
        <taxon>unclassified sequences</taxon>
        <taxon>metagenomes</taxon>
        <taxon>ecological metagenomes</taxon>
    </lineage>
</organism>